<feature type="compositionally biased region" description="Polar residues" evidence="1">
    <location>
        <begin position="1"/>
        <end position="10"/>
    </location>
</feature>
<proteinExistence type="predicted"/>
<accession>A0A5N6RBT2</accession>
<dbReference type="Proteomes" id="UP000327013">
    <property type="component" value="Chromosome 6"/>
</dbReference>
<reference evidence="2 3" key="1">
    <citation type="submission" date="2019-06" db="EMBL/GenBank/DDBJ databases">
        <title>A chromosomal-level reference genome of Carpinus fangiana (Coryloideae, Betulaceae).</title>
        <authorList>
            <person name="Yang X."/>
            <person name="Wang Z."/>
            <person name="Zhang L."/>
            <person name="Hao G."/>
            <person name="Liu J."/>
            <person name="Yang Y."/>
        </authorList>
    </citation>
    <scope>NUCLEOTIDE SEQUENCE [LARGE SCALE GENOMIC DNA]</scope>
    <source>
        <strain evidence="2">Cfa_2016G</strain>
        <tissue evidence="2">Leaf</tissue>
    </source>
</reference>
<organism evidence="2 3">
    <name type="scientific">Carpinus fangiana</name>
    <dbReference type="NCBI Taxonomy" id="176857"/>
    <lineage>
        <taxon>Eukaryota</taxon>
        <taxon>Viridiplantae</taxon>
        <taxon>Streptophyta</taxon>
        <taxon>Embryophyta</taxon>
        <taxon>Tracheophyta</taxon>
        <taxon>Spermatophyta</taxon>
        <taxon>Magnoliopsida</taxon>
        <taxon>eudicotyledons</taxon>
        <taxon>Gunneridae</taxon>
        <taxon>Pentapetalae</taxon>
        <taxon>rosids</taxon>
        <taxon>fabids</taxon>
        <taxon>Fagales</taxon>
        <taxon>Betulaceae</taxon>
        <taxon>Carpinus</taxon>
    </lineage>
</organism>
<gene>
    <name evidence="2" type="ORF">FH972_015152</name>
</gene>
<evidence type="ECO:0000256" key="1">
    <source>
        <dbReference type="SAM" id="MobiDB-lite"/>
    </source>
</evidence>
<keyword evidence="3" id="KW-1185">Reference proteome</keyword>
<dbReference type="EMBL" id="CM017326">
    <property type="protein sequence ID" value="KAE8076505.1"/>
    <property type="molecule type" value="Genomic_DNA"/>
</dbReference>
<feature type="region of interest" description="Disordered" evidence="1">
    <location>
        <begin position="1"/>
        <end position="77"/>
    </location>
</feature>
<dbReference type="AlphaFoldDB" id="A0A5N6RBT2"/>
<protein>
    <submittedName>
        <fullName evidence="2">Uncharacterized protein</fullName>
    </submittedName>
</protein>
<name>A0A5N6RBT2_9ROSI</name>
<evidence type="ECO:0000313" key="2">
    <source>
        <dbReference type="EMBL" id="KAE8076505.1"/>
    </source>
</evidence>
<evidence type="ECO:0000313" key="3">
    <source>
        <dbReference type="Proteomes" id="UP000327013"/>
    </source>
</evidence>
<sequence>MSDDTPTTNLDGAGAGIDTSEPTHSTSAPSDSSSKTQSAIQSLSSILPSTAPPSLSSTTPKLLPKSPCSTATPTPTPAKTTCRWLYDTFQFGDPDLQLVALHFLPIIAGV</sequence>
<feature type="compositionally biased region" description="Low complexity" evidence="1">
    <location>
        <begin position="23"/>
        <end position="77"/>
    </location>
</feature>